<sequence>MAKSNIHPIFNKYNVDGEKTICSLCNKEYNSPLNISTAKNHFRFKHLNIWKELKSDRRGIRRRSRHRVYEYFSVIDSGEYQCNLCSHKFKEPQCTDLKYHFARYHKEVWDSIKRKKIERGDKLDRSQENYDEVTSESSQTGFMRNDEIPELDTVNISSDSGNGDDNDAEMVKNMKKVNLIESIDMENENTEVRIKKDEVIIKGKGKINFF</sequence>
<organism evidence="1 2">
    <name type="scientific">Racocetra fulgida</name>
    <dbReference type="NCBI Taxonomy" id="60492"/>
    <lineage>
        <taxon>Eukaryota</taxon>
        <taxon>Fungi</taxon>
        <taxon>Fungi incertae sedis</taxon>
        <taxon>Mucoromycota</taxon>
        <taxon>Glomeromycotina</taxon>
        <taxon>Glomeromycetes</taxon>
        <taxon>Diversisporales</taxon>
        <taxon>Gigasporaceae</taxon>
        <taxon>Racocetra</taxon>
    </lineage>
</organism>
<evidence type="ECO:0000313" key="2">
    <source>
        <dbReference type="Proteomes" id="UP000789396"/>
    </source>
</evidence>
<comment type="caution">
    <text evidence="1">The sequence shown here is derived from an EMBL/GenBank/DDBJ whole genome shotgun (WGS) entry which is preliminary data.</text>
</comment>
<gene>
    <name evidence="1" type="ORF">RFULGI_LOCUS15820</name>
</gene>
<proteinExistence type="predicted"/>
<keyword evidence="2" id="KW-1185">Reference proteome</keyword>
<dbReference type="OrthoDB" id="2374264at2759"/>
<name>A0A9N9JGX4_9GLOM</name>
<dbReference type="AlphaFoldDB" id="A0A9N9JGX4"/>
<evidence type="ECO:0000313" key="1">
    <source>
        <dbReference type="EMBL" id="CAG8781002.1"/>
    </source>
</evidence>
<dbReference type="EMBL" id="CAJVPZ010052787">
    <property type="protein sequence ID" value="CAG8781002.1"/>
    <property type="molecule type" value="Genomic_DNA"/>
</dbReference>
<feature type="non-terminal residue" evidence="1">
    <location>
        <position position="210"/>
    </location>
</feature>
<dbReference type="Proteomes" id="UP000789396">
    <property type="component" value="Unassembled WGS sequence"/>
</dbReference>
<protein>
    <submittedName>
        <fullName evidence="1">11473_t:CDS:1</fullName>
    </submittedName>
</protein>
<accession>A0A9N9JGX4</accession>
<feature type="non-terminal residue" evidence="1">
    <location>
        <position position="1"/>
    </location>
</feature>
<reference evidence="1" key="1">
    <citation type="submission" date="2021-06" db="EMBL/GenBank/DDBJ databases">
        <authorList>
            <person name="Kallberg Y."/>
            <person name="Tangrot J."/>
            <person name="Rosling A."/>
        </authorList>
    </citation>
    <scope>NUCLEOTIDE SEQUENCE</scope>
    <source>
        <strain evidence="1">IN212</strain>
    </source>
</reference>